<dbReference type="InterPro" id="IPR014876">
    <property type="entry name" value="DEK_C"/>
</dbReference>
<dbReference type="InterPro" id="IPR006121">
    <property type="entry name" value="HMA_dom"/>
</dbReference>
<evidence type="ECO:0000256" key="5">
    <source>
        <dbReference type="ARBA" id="ARBA00023163"/>
    </source>
</evidence>
<feature type="region of interest" description="Disordered" evidence="7">
    <location>
        <begin position="1258"/>
        <end position="1291"/>
    </location>
</feature>
<keyword evidence="6" id="KW-0539">Nucleus</keyword>
<dbReference type="GO" id="GO:0003677">
    <property type="term" value="F:DNA binding"/>
    <property type="evidence" value="ECO:0007669"/>
    <property type="project" value="UniProtKB-KW"/>
</dbReference>
<keyword evidence="5" id="KW-0804">Transcription</keyword>
<dbReference type="Gene3D" id="1.10.10.60">
    <property type="entry name" value="Homeodomain-like"/>
    <property type="match status" value="1"/>
</dbReference>
<dbReference type="SUPFAM" id="SSF109715">
    <property type="entry name" value="DEK C-terminal domain"/>
    <property type="match status" value="1"/>
</dbReference>
<dbReference type="PROSITE" id="PS51998">
    <property type="entry name" value="DEK_C"/>
    <property type="match status" value="1"/>
</dbReference>
<feature type="compositionally biased region" description="Basic and acidic residues" evidence="7">
    <location>
        <begin position="605"/>
        <end position="622"/>
    </location>
</feature>
<feature type="compositionally biased region" description="Acidic residues" evidence="7">
    <location>
        <begin position="768"/>
        <end position="779"/>
    </location>
</feature>
<evidence type="ECO:0000256" key="6">
    <source>
        <dbReference type="ARBA" id="ARBA00023242"/>
    </source>
</evidence>
<dbReference type="GO" id="GO:2000779">
    <property type="term" value="P:regulation of double-strand break repair"/>
    <property type="evidence" value="ECO:0007669"/>
    <property type="project" value="TreeGrafter"/>
</dbReference>
<accession>A0A9E7JXZ8</accession>
<feature type="domain" description="HMA" evidence="8">
    <location>
        <begin position="93"/>
        <end position="167"/>
    </location>
</feature>
<organism evidence="10 11">
    <name type="scientific">Musa troglodytarum</name>
    <name type="common">fe'i banana</name>
    <dbReference type="NCBI Taxonomy" id="320322"/>
    <lineage>
        <taxon>Eukaryota</taxon>
        <taxon>Viridiplantae</taxon>
        <taxon>Streptophyta</taxon>
        <taxon>Embryophyta</taxon>
        <taxon>Tracheophyta</taxon>
        <taxon>Spermatophyta</taxon>
        <taxon>Magnoliopsida</taxon>
        <taxon>Liliopsida</taxon>
        <taxon>Zingiberales</taxon>
        <taxon>Musaceae</taxon>
        <taxon>Musa</taxon>
    </lineage>
</organism>
<dbReference type="GO" id="GO:0006325">
    <property type="term" value="P:chromatin organization"/>
    <property type="evidence" value="ECO:0007669"/>
    <property type="project" value="UniProtKB-KW"/>
</dbReference>
<dbReference type="Proteomes" id="UP001055439">
    <property type="component" value="Chromosome 4"/>
</dbReference>
<feature type="region of interest" description="Disordered" evidence="7">
    <location>
        <begin position="367"/>
        <end position="401"/>
    </location>
</feature>
<feature type="domain" description="DEK-C" evidence="9">
    <location>
        <begin position="1202"/>
        <end position="1257"/>
    </location>
</feature>
<dbReference type="PANTHER" id="PTHR13468">
    <property type="entry name" value="DEK PROTEIN"/>
    <property type="match status" value="1"/>
</dbReference>
<name>A0A9E7JXZ8_9LILI</name>
<reference evidence="10" key="1">
    <citation type="submission" date="2022-05" db="EMBL/GenBank/DDBJ databases">
        <title>The Musa troglodytarum L. genome provides insights into the mechanism of non-climacteric behaviour and enrichment of carotenoids.</title>
        <authorList>
            <person name="Wang J."/>
        </authorList>
    </citation>
    <scope>NUCLEOTIDE SEQUENCE</scope>
    <source>
        <tissue evidence="10">Leaf</tissue>
    </source>
</reference>
<dbReference type="InterPro" id="IPR044198">
    <property type="entry name" value="DEK"/>
</dbReference>
<feature type="compositionally biased region" description="Basic and acidic residues" evidence="7">
    <location>
        <begin position="745"/>
        <end position="758"/>
    </location>
</feature>
<feature type="compositionally biased region" description="Acidic residues" evidence="7">
    <location>
        <begin position="1261"/>
        <end position="1277"/>
    </location>
</feature>
<evidence type="ECO:0000256" key="3">
    <source>
        <dbReference type="ARBA" id="ARBA00023015"/>
    </source>
</evidence>
<proteinExistence type="predicted"/>
<dbReference type="GO" id="GO:0042393">
    <property type="term" value="F:histone binding"/>
    <property type="evidence" value="ECO:0007669"/>
    <property type="project" value="TreeGrafter"/>
</dbReference>
<feature type="compositionally biased region" description="Basic and acidic residues" evidence="7">
    <location>
        <begin position="1278"/>
        <end position="1291"/>
    </location>
</feature>
<feature type="compositionally biased region" description="Basic and acidic residues" evidence="7">
    <location>
        <begin position="780"/>
        <end position="791"/>
    </location>
</feature>
<evidence type="ECO:0000259" key="9">
    <source>
        <dbReference type="PROSITE" id="PS51998"/>
    </source>
</evidence>
<feature type="compositionally biased region" description="Basic and acidic residues" evidence="7">
    <location>
        <begin position="371"/>
        <end position="382"/>
    </location>
</feature>
<evidence type="ECO:0000313" key="11">
    <source>
        <dbReference type="Proteomes" id="UP001055439"/>
    </source>
</evidence>
<dbReference type="PRINTS" id="PR01217">
    <property type="entry name" value="PRICHEXTENSN"/>
</dbReference>
<protein>
    <submittedName>
        <fullName evidence="10">DEK C terminal domain</fullName>
    </submittedName>
</protein>
<dbReference type="InterPro" id="IPR036163">
    <property type="entry name" value="HMA_dom_sf"/>
</dbReference>
<feature type="compositionally biased region" description="Acidic residues" evidence="7">
    <location>
        <begin position="1047"/>
        <end position="1059"/>
    </location>
</feature>
<dbReference type="EMBL" id="CP097506">
    <property type="protein sequence ID" value="URD96494.1"/>
    <property type="molecule type" value="Genomic_DNA"/>
</dbReference>
<evidence type="ECO:0000259" key="8">
    <source>
        <dbReference type="PROSITE" id="PS50846"/>
    </source>
</evidence>
<dbReference type="PANTHER" id="PTHR13468:SF23">
    <property type="entry name" value="EXPRESSED PROTEIN"/>
    <property type="match status" value="1"/>
</dbReference>
<evidence type="ECO:0000256" key="1">
    <source>
        <dbReference type="ARBA" id="ARBA00004604"/>
    </source>
</evidence>
<gene>
    <name evidence="10" type="ORF">MUK42_29339</name>
</gene>
<dbReference type="GO" id="GO:0046872">
    <property type="term" value="F:metal ion binding"/>
    <property type="evidence" value="ECO:0007669"/>
    <property type="project" value="InterPro"/>
</dbReference>
<sequence length="1291" mass="143499">MAATTCGDGGQWWAATGERHVSWPFLGSILGLVAPHTPVELIALPETNERCLLENSQPHHTWLLRVTCDVPTSGSSTLEGKGALTMAMNRVRIATVIIKVDLHCCTCSKKIKKVLCKLQKRFDIQSIVYDEKKNTVTVSGPFDPECFIRKLLCLACKVIQDVQIKPPPPPPKPPPKPPSPPPPKPPVCPFPPPWWPVCCKQPCPCFDPNKGCRRCCTCGWICVDPSPPVPKPPVCVFPPTGWPSCCNQPCPCFDPNQGCRRCCTCGWICVVPSPPVPKPPVCVFPPTGWPSCCNQPCPCYEPRNGCRRCCSCGWDCDGPPPSAACRPCNQVDGCKIVIEEEPCQSWSIIFNENPPPVPRAGIIKTAPQTQEHGKKKERRGIDSYKIGKRTEGIPSNANSCPAFTQGDPTYEKLGSVSVDSHMIRGLERFHLEADLGEDPHRFKEEETLIEGNAYVSELVVPKTFAWRSTLYSALDGTGDLNPGFDRSKRCDLHQLIYNIVFKAVGMTEEGTATDAEGATGSNIGNPQLEDKSVICDTAREDEQVDVDEKKEAKEMDIDGQEKSKGKKDVNEYDHVLEEAGEEKKEGEAEEDGEEKKEGEIEEDGKEEKEGKTKEEGEEKKEGEIEEDGVDKNGGEIEDDGDKKKEGEVDGDEKKEGGDGEKEDEVEDGDEMKKGEVKENGDKKNKGKEVINAEEKEDGQQTDITNLENVGGEKEDTKIVNTVEPEDVKMVDAEHVKADAVDVKMIDAEDVKDEEKGGETVEQGVQDATENDVNQEEDVGTTEKKVNEDKGGARSKKKRSGPKKAVQRGEVKDKDGETNAKKLLASPVSSIERPVRERKTVERLVEVIEKEPNKEFQVEKGRGTPLKDIPNGILLAVYATVYTNLVLCGACKKPRALAYKLARKKPADIKLIHQTLFGRKGKAVNFKSHILQFSGFVWHESDEKQRAKMKEKLDKYVKDTLLDLCDLFDLSVSRANSRKEDLVTKLLDFLVAPHSTTDSVHAEDQKSRKRKRMDRKSASKSRGMPTKHPEKRIKSEETAATKESSAQETEDEEEDEEDVHSEEKVHKHSESEAKETESGEAADEDEDEDDDVDEYDEKKLGKGKPDKGKVSRRQGSVAKEKLKVGTSPKKSSLPTTTNSPAKRSFSKRSKAEEDNDASTKVFVSKKRNLGSPKKKSTPKSNTKEKTTDKKTARGKTRRLEVEQPTKEELRNKICEILKEVDFNTATFTDILKQLAAYYKMDLTPRKATLKLMIQEELTKLAEEDEEDEDEDEDDDDAEKEGKPESKGKAVEA</sequence>
<keyword evidence="11" id="KW-1185">Reference proteome</keyword>
<feature type="compositionally biased region" description="Basic and acidic residues" evidence="7">
    <location>
        <begin position="670"/>
        <end position="693"/>
    </location>
</feature>
<feature type="compositionally biased region" description="Basic residues" evidence="7">
    <location>
        <begin position="792"/>
        <end position="805"/>
    </location>
</feature>
<feature type="compositionally biased region" description="Basic residues" evidence="7">
    <location>
        <begin position="1162"/>
        <end position="1176"/>
    </location>
</feature>
<keyword evidence="3" id="KW-0805">Transcription regulation</keyword>
<keyword evidence="2" id="KW-0156">Chromatin regulator</keyword>
<evidence type="ECO:0000256" key="4">
    <source>
        <dbReference type="ARBA" id="ARBA00023125"/>
    </source>
</evidence>
<evidence type="ECO:0000256" key="7">
    <source>
        <dbReference type="SAM" id="MobiDB-lite"/>
    </source>
</evidence>
<feature type="compositionally biased region" description="Acidic residues" evidence="7">
    <location>
        <begin position="1077"/>
        <end position="1094"/>
    </location>
</feature>
<evidence type="ECO:0000256" key="2">
    <source>
        <dbReference type="ARBA" id="ARBA00022853"/>
    </source>
</evidence>
<dbReference type="Pfam" id="PF08766">
    <property type="entry name" value="DEK_C"/>
    <property type="match status" value="1"/>
</dbReference>
<keyword evidence="4" id="KW-0238">DNA-binding</keyword>
<dbReference type="FunFam" id="1.10.10.60:FF:000220">
    <property type="entry name" value="DEK domain-containing chromatin associated protein"/>
    <property type="match status" value="1"/>
</dbReference>
<evidence type="ECO:0000313" key="10">
    <source>
        <dbReference type="EMBL" id="URD96494.1"/>
    </source>
</evidence>
<dbReference type="SUPFAM" id="SSF55008">
    <property type="entry name" value="HMA, heavy metal-associated domain"/>
    <property type="match status" value="1"/>
</dbReference>
<feature type="compositionally biased region" description="Basic and acidic residues" evidence="7">
    <location>
        <begin position="806"/>
        <end position="819"/>
    </location>
</feature>
<comment type="subcellular location">
    <subcellularLocation>
        <location evidence="1">Nucleus</location>
        <location evidence="1">Nucleolus</location>
    </subcellularLocation>
</comment>
<dbReference type="Gene3D" id="3.30.70.100">
    <property type="match status" value="1"/>
</dbReference>
<feature type="compositionally biased region" description="Low complexity" evidence="7">
    <location>
        <begin position="1125"/>
        <end position="1139"/>
    </location>
</feature>
<feature type="compositionally biased region" description="Basic and acidic residues" evidence="7">
    <location>
        <begin position="1095"/>
        <end position="1108"/>
    </location>
</feature>
<dbReference type="OrthoDB" id="370884at2759"/>
<feature type="region of interest" description="Disordered" evidence="7">
    <location>
        <begin position="745"/>
        <end position="823"/>
    </location>
</feature>
<feature type="compositionally biased region" description="Basic and acidic residues" evidence="7">
    <location>
        <begin position="629"/>
        <end position="659"/>
    </location>
</feature>
<feature type="compositionally biased region" description="Acidic residues" evidence="7">
    <location>
        <begin position="660"/>
        <end position="669"/>
    </location>
</feature>
<dbReference type="GO" id="GO:0005730">
    <property type="term" value="C:nucleolus"/>
    <property type="evidence" value="ECO:0007669"/>
    <property type="project" value="UniProtKB-SubCell"/>
</dbReference>
<feature type="compositionally biased region" description="Basic and acidic residues" evidence="7">
    <location>
        <begin position="539"/>
        <end position="586"/>
    </location>
</feature>
<dbReference type="PROSITE" id="PS50846">
    <property type="entry name" value="HMA_2"/>
    <property type="match status" value="1"/>
</dbReference>
<feature type="compositionally biased region" description="Basic and acidic residues" evidence="7">
    <location>
        <begin position="1060"/>
        <end position="1076"/>
    </location>
</feature>
<feature type="region of interest" description="Disordered" evidence="7">
    <location>
        <begin position="539"/>
        <end position="719"/>
    </location>
</feature>
<feature type="region of interest" description="Disordered" evidence="7">
    <location>
        <begin position="995"/>
        <end position="1205"/>
    </location>
</feature>
<feature type="compositionally biased region" description="Basic and acidic residues" evidence="7">
    <location>
        <begin position="1180"/>
        <end position="1205"/>
    </location>
</feature>